<dbReference type="PROSITE" id="PS00216">
    <property type="entry name" value="SUGAR_TRANSPORT_1"/>
    <property type="match status" value="1"/>
</dbReference>
<evidence type="ECO:0000256" key="2">
    <source>
        <dbReference type="ARBA" id="ARBA00022448"/>
    </source>
</evidence>
<dbReference type="InterPro" id="IPR011701">
    <property type="entry name" value="MFS"/>
</dbReference>
<dbReference type="InterPro" id="IPR036259">
    <property type="entry name" value="MFS_trans_sf"/>
</dbReference>
<sequence>MNSQNTRPGSAFWYRSAAFVFAVGMAGTTLPTPLYGLYRQQLGFSELMVTVVFAVYAVGVIAALLVAGDFSDVLGRRPVLLFALGLSAASAVCFLLESRLPGGLPWLFAGRLLSGFAAGLFSGAATAAVLELAPRGGGSRAGFFATAANMGGLGCGPLLAGLLAEFVPWPLRMPFLAHLALVAVACVLTLALPETVRRQEPRPRLRPRGMEVPREVRPVFVPAGLACFTGFAVFGLFTAVSPGFVSETLGIKSLAASGAVAFSVFCASLVGQLLMEKAGVVLSLPLGCLALVAGMVQVGLSLLIGSLVLLVTGAVTAGIGQGLAFRSAMTAVSARAPEDHRGGTISALFVVAYLGISLPVVGVGALSTALGLRDAGLVFSACVVVLAAGVGVHLWRARDADAAALRQRG</sequence>
<dbReference type="PANTHER" id="PTHR23517:SF13">
    <property type="entry name" value="MAJOR FACILITATOR SUPERFAMILY MFS_1"/>
    <property type="match status" value="1"/>
</dbReference>
<evidence type="ECO:0000313" key="10">
    <source>
        <dbReference type="Proteomes" id="UP001214441"/>
    </source>
</evidence>
<feature type="transmembrane region" description="Helical" evidence="7">
    <location>
        <begin position="106"/>
        <end position="130"/>
    </location>
</feature>
<dbReference type="EMBL" id="JANCPR020000093">
    <property type="protein sequence ID" value="MDJ1138494.1"/>
    <property type="molecule type" value="Genomic_DNA"/>
</dbReference>
<feature type="transmembrane region" description="Helical" evidence="7">
    <location>
        <begin position="376"/>
        <end position="395"/>
    </location>
</feature>
<feature type="transmembrane region" description="Helical" evidence="7">
    <location>
        <begin position="47"/>
        <end position="67"/>
    </location>
</feature>
<organism evidence="9 10">
    <name type="scientific">Streptomyces iconiensis</name>
    <dbReference type="NCBI Taxonomy" id="1384038"/>
    <lineage>
        <taxon>Bacteria</taxon>
        <taxon>Bacillati</taxon>
        <taxon>Actinomycetota</taxon>
        <taxon>Actinomycetes</taxon>
        <taxon>Kitasatosporales</taxon>
        <taxon>Streptomycetaceae</taxon>
        <taxon>Streptomyces</taxon>
    </lineage>
</organism>
<name>A0ABT7AAY6_9ACTN</name>
<evidence type="ECO:0000256" key="6">
    <source>
        <dbReference type="ARBA" id="ARBA00023136"/>
    </source>
</evidence>
<feature type="domain" description="Major facilitator superfamily (MFS) profile" evidence="8">
    <location>
        <begin position="12"/>
        <end position="398"/>
    </location>
</feature>
<reference evidence="9 10" key="1">
    <citation type="submission" date="2023-05" db="EMBL/GenBank/DDBJ databases">
        <title>Streptantibioticus silvisoli sp. nov., acidotolerant actinomycetes 1 from pine litter.</title>
        <authorList>
            <person name="Swiecimska M."/>
            <person name="Golinska P."/>
            <person name="Sangal V."/>
            <person name="Wachnowicz B."/>
            <person name="Goodfellow M."/>
        </authorList>
    </citation>
    <scope>NUCLEOTIDE SEQUENCE [LARGE SCALE GENOMIC DNA]</scope>
    <source>
        <strain evidence="9 10">DSM 42109</strain>
    </source>
</reference>
<dbReference type="InterPro" id="IPR005829">
    <property type="entry name" value="Sugar_transporter_CS"/>
</dbReference>
<evidence type="ECO:0000256" key="5">
    <source>
        <dbReference type="ARBA" id="ARBA00022989"/>
    </source>
</evidence>
<feature type="transmembrane region" description="Helical" evidence="7">
    <location>
        <begin position="302"/>
        <end position="325"/>
    </location>
</feature>
<accession>A0ABT7AAY6</accession>
<proteinExistence type="predicted"/>
<evidence type="ECO:0000256" key="3">
    <source>
        <dbReference type="ARBA" id="ARBA00022475"/>
    </source>
</evidence>
<dbReference type="PROSITE" id="PS50850">
    <property type="entry name" value="MFS"/>
    <property type="match status" value="1"/>
</dbReference>
<keyword evidence="2" id="KW-0813">Transport</keyword>
<dbReference type="InterPro" id="IPR050171">
    <property type="entry name" value="MFS_Transporters"/>
</dbReference>
<dbReference type="Pfam" id="PF07690">
    <property type="entry name" value="MFS_1"/>
    <property type="match status" value="1"/>
</dbReference>
<protein>
    <submittedName>
        <fullName evidence="9">MFS transporter</fullName>
    </submittedName>
</protein>
<evidence type="ECO:0000256" key="1">
    <source>
        <dbReference type="ARBA" id="ARBA00004651"/>
    </source>
</evidence>
<dbReference type="Gene3D" id="1.20.1250.20">
    <property type="entry name" value="MFS general substrate transporter like domains"/>
    <property type="match status" value="1"/>
</dbReference>
<gene>
    <name evidence="9" type="ORF">NMN56_042380</name>
</gene>
<evidence type="ECO:0000256" key="4">
    <source>
        <dbReference type="ARBA" id="ARBA00022692"/>
    </source>
</evidence>
<keyword evidence="4 7" id="KW-0812">Transmembrane</keyword>
<keyword evidence="3" id="KW-1003">Cell membrane</keyword>
<comment type="subcellular location">
    <subcellularLocation>
        <location evidence="1">Cell membrane</location>
        <topology evidence="1">Multi-pass membrane protein</topology>
    </subcellularLocation>
</comment>
<dbReference type="RefSeq" id="WP_274041513.1">
    <property type="nucleotide sequence ID" value="NZ_JANCPR020000093.1"/>
</dbReference>
<keyword evidence="6 7" id="KW-0472">Membrane</keyword>
<feature type="transmembrane region" description="Helical" evidence="7">
    <location>
        <begin position="216"/>
        <end position="237"/>
    </location>
</feature>
<dbReference type="Proteomes" id="UP001214441">
    <property type="component" value="Unassembled WGS sequence"/>
</dbReference>
<keyword evidence="5 7" id="KW-1133">Transmembrane helix</keyword>
<dbReference type="SUPFAM" id="SSF103473">
    <property type="entry name" value="MFS general substrate transporter"/>
    <property type="match status" value="1"/>
</dbReference>
<evidence type="ECO:0000259" key="8">
    <source>
        <dbReference type="PROSITE" id="PS50850"/>
    </source>
</evidence>
<feature type="transmembrane region" description="Helical" evidence="7">
    <location>
        <begin position="12"/>
        <end position="35"/>
    </location>
</feature>
<evidence type="ECO:0000256" key="7">
    <source>
        <dbReference type="SAM" id="Phobius"/>
    </source>
</evidence>
<dbReference type="InterPro" id="IPR020846">
    <property type="entry name" value="MFS_dom"/>
</dbReference>
<feature type="transmembrane region" description="Helical" evidence="7">
    <location>
        <begin position="175"/>
        <end position="196"/>
    </location>
</feature>
<feature type="transmembrane region" description="Helical" evidence="7">
    <location>
        <begin position="142"/>
        <end position="163"/>
    </location>
</feature>
<feature type="transmembrane region" description="Helical" evidence="7">
    <location>
        <begin position="278"/>
        <end position="296"/>
    </location>
</feature>
<feature type="transmembrane region" description="Helical" evidence="7">
    <location>
        <begin position="79"/>
        <end position="100"/>
    </location>
</feature>
<feature type="transmembrane region" description="Helical" evidence="7">
    <location>
        <begin position="345"/>
        <end position="370"/>
    </location>
</feature>
<comment type="caution">
    <text evidence="9">The sequence shown here is derived from an EMBL/GenBank/DDBJ whole genome shotgun (WGS) entry which is preliminary data.</text>
</comment>
<keyword evidence="10" id="KW-1185">Reference proteome</keyword>
<feature type="transmembrane region" description="Helical" evidence="7">
    <location>
        <begin position="249"/>
        <end position="271"/>
    </location>
</feature>
<dbReference type="PANTHER" id="PTHR23517">
    <property type="entry name" value="RESISTANCE PROTEIN MDTM, PUTATIVE-RELATED-RELATED"/>
    <property type="match status" value="1"/>
</dbReference>
<evidence type="ECO:0000313" key="9">
    <source>
        <dbReference type="EMBL" id="MDJ1138494.1"/>
    </source>
</evidence>